<dbReference type="Pfam" id="PF04392">
    <property type="entry name" value="ABC_sub_bind"/>
    <property type="match status" value="1"/>
</dbReference>
<dbReference type="PANTHER" id="PTHR35271:SF1">
    <property type="entry name" value="ABC TRANSPORTER, SUBSTRATE-BINDING LIPOPROTEIN"/>
    <property type="match status" value="1"/>
</dbReference>
<dbReference type="OrthoDB" id="1680494at2"/>
<evidence type="ECO:0000256" key="1">
    <source>
        <dbReference type="SAM" id="SignalP"/>
    </source>
</evidence>
<dbReference type="Gene3D" id="3.40.50.2300">
    <property type="match status" value="2"/>
</dbReference>
<keyword evidence="1" id="KW-0732">Signal</keyword>
<sequence length="334" mass="35703">MKPKRRHYLYLAVAVAMSFPAIAAAQQASAKTPRIGLLAWWPCNMAGYLAGSGEFGSFISGLGELGYKLNETVSFECRSAGKHNNGLPAAATELVQLPVDVIVTMSHPAGQAAHEATNTIPIVSIVSGNPVATGFVHSLAKPGGNFTGISYYASELAAKRLELLMEAMPELATVGVLANPVVSHLNFERDTKDAANRLGIAVSIQHVGEPEELDAAVERMDAAGAQALFVLPDMMLADQSSRIATLAIGHRLPTMAWGSWYVADGCLMAYSADYGKMQHRLAFYVDRILKGTKPGELPIEQPTKFNLSVNLKTAKALGIELPQTLLLMADEVVE</sequence>
<reference evidence="3 5" key="1">
    <citation type="submission" date="2016-10" db="EMBL/GenBank/DDBJ databases">
        <authorList>
            <person name="Varghese N."/>
            <person name="Submissions S."/>
        </authorList>
    </citation>
    <scope>NUCLEOTIDE SEQUENCE [LARGE SCALE GENOMIC DNA]</scope>
    <source>
        <strain evidence="3 5">CGMCC 1.7071</strain>
    </source>
</reference>
<evidence type="ECO:0000313" key="4">
    <source>
        <dbReference type="Proteomes" id="UP000183063"/>
    </source>
</evidence>
<dbReference type="PANTHER" id="PTHR35271">
    <property type="entry name" value="ABC TRANSPORTER, SUBSTRATE-BINDING LIPOPROTEIN-RELATED"/>
    <property type="match status" value="1"/>
</dbReference>
<evidence type="ECO:0000313" key="2">
    <source>
        <dbReference type="EMBL" id="SEI18854.1"/>
    </source>
</evidence>
<accession>A0A1H8VG90</accession>
<evidence type="ECO:0000313" key="5">
    <source>
        <dbReference type="Proteomes" id="UP000198939"/>
    </source>
</evidence>
<evidence type="ECO:0000313" key="3">
    <source>
        <dbReference type="EMBL" id="SEP14411.1"/>
    </source>
</evidence>
<dbReference type="Proteomes" id="UP000183063">
    <property type="component" value="Unassembled WGS sequence"/>
</dbReference>
<dbReference type="AlphaFoldDB" id="A0A1H8VG90"/>
<name>A0A1H8VG90_9HYPH</name>
<reference evidence="4" key="2">
    <citation type="submission" date="2016-10" db="EMBL/GenBank/DDBJ databases">
        <authorList>
            <person name="Wibberg D."/>
        </authorList>
    </citation>
    <scope>NUCLEOTIDE SEQUENCE [LARGE SCALE GENOMIC DNA]</scope>
</reference>
<feature type="chain" id="PRO_5030029913" evidence="1">
    <location>
        <begin position="24"/>
        <end position="334"/>
    </location>
</feature>
<protein>
    <submittedName>
        <fullName evidence="3">ABC transport system substrate-binding protein</fullName>
    </submittedName>
    <submittedName>
        <fullName evidence="2">ABC-type uncharacterized transport system, periplasmic component</fullName>
    </submittedName>
</protein>
<dbReference type="CDD" id="cd06325">
    <property type="entry name" value="PBP1_ABC_unchar_transporter"/>
    <property type="match status" value="1"/>
</dbReference>
<feature type="signal peptide" evidence="1">
    <location>
        <begin position="1"/>
        <end position="23"/>
    </location>
</feature>
<gene>
    <name evidence="2" type="ORF">RTCCBAU85039_6026</name>
    <name evidence="3" type="ORF">SAMN05216228_104227</name>
</gene>
<organism evidence="2 4">
    <name type="scientific">Rhizobium tibeticum</name>
    <dbReference type="NCBI Taxonomy" id="501024"/>
    <lineage>
        <taxon>Bacteria</taxon>
        <taxon>Pseudomonadati</taxon>
        <taxon>Pseudomonadota</taxon>
        <taxon>Alphaproteobacteria</taxon>
        <taxon>Hyphomicrobiales</taxon>
        <taxon>Rhizobiaceae</taxon>
        <taxon>Rhizobium/Agrobacterium group</taxon>
        <taxon>Rhizobium</taxon>
    </lineage>
</organism>
<dbReference type="EMBL" id="FNXB01000053">
    <property type="protein sequence ID" value="SEI18854.1"/>
    <property type="molecule type" value="Genomic_DNA"/>
</dbReference>
<dbReference type="EMBL" id="FOCV01000042">
    <property type="protein sequence ID" value="SEP14411.1"/>
    <property type="molecule type" value="Genomic_DNA"/>
</dbReference>
<dbReference type="RefSeq" id="WP_072381189.1">
    <property type="nucleotide sequence ID" value="NZ_FNXB01000053.1"/>
</dbReference>
<keyword evidence="5" id="KW-1185">Reference proteome</keyword>
<dbReference type="STRING" id="501024.RTCCBAU85039_6026"/>
<proteinExistence type="predicted"/>
<dbReference type="InterPro" id="IPR007487">
    <property type="entry name" value="ABC_transpt-TYRBP-like"/>
</dbReference>
<reference evidence="2" key="3">
    <citation type="submission" date="2016-10" db="EMBL/GenBank/DDBJ databases">
        <authorList>
            <person name="de Groot N.N."/>
        </authorList>
    </citation>
    <scope>NUCLEOTIDE SEQUENCE [LARGE SCALE GENOMIC DNA]</scope>
    <source>
        <strain evidence="2">CCBAU85039</strain>
    </source>
</reference>
<dbReference type="Proteomes" id="UP000198939">
    <property type="component" value="Unassembled WGS sequence"/>
</dbReference>